<evidence type="ECO:0000256" key="1">
    <source>
        <dbReference type="SAM" id="MobiDB-lite"/>
    </source>
</evidence>
<dbReference type="OrthoDB" id="5418627at2759"/>
<feature type="compositionally biased region" description="Pro residues" evidence="1">
    <location>
        <begin position="203"/>
        <end position="212"/>
    </location>
</feature>
<feature type="compositionally biased region" description="Basic and acidic residues" evidence="1">
    <location>
        <begin position="50"/>
        <end position="60"/>
    </location>
</feature>
<proteinExistence type="predicted"/>
<organism evidence="2 3">
    <name type="scientific">Imshaugia aleurites</name>
    <dbReference type="NCBI Taxonomy" id="172621"/>
    <lineage>
        <taxon>Eukaryota</taxon>
        <taxon>Fungi</taxon>
        <taxon>Dikarya</taxon>
        <taxon>Ascomycota</taxon>
        <taxon>Pezizomycotina</taxon>
        <taxon>Lecanoromycetes</taxon>
        <taxon>OSLEUM clade</taxon>
        <taxon>Lecanoromycetidae</taxon>
        <taxon>Lecanorales</taxon>
        <taxon>Lecanorineae</taxon>
        <taxon>Parmeliaceae</taxon>
        <taxon>Imshaugia</taxon>
    </lineage>
</organism>
<feature type="compositionally biased region" description="Basic and acidic residues" evidence="1">
    <location>
        <begin position="85"/>
        <end position="97"/>
    </location>
</feature>
<feature type="compositionally biased region" description="Low complexity" evidence="1">
    <location>
        <begin position="233"/>
        <end position="242"/>
    </location>
</feature>
<sequence length="429" mass="47481">MARRAKEPDLEVDKKELQITEALDTKRRQLDQEIADFKAEKEHEYRFFERQLRGKSKENCVQHAPQSQRKRGRSKPKTAAAEADLAQKEMAIHGQRESDDENPGQKGPAPEKKFLMSITRSRTSPRGSPGPADRPIEALHERERESRELFTPNYLMGGTPTDEGSRSKKLLHPRFFSSGDLPAARQNNGTMLSSSAETVHPPMTSPTLPPTRPLSSSVPPEKPSHHRRDSSRSDTSIASLRSSLRDPRQPRSPKRVLFSIDDTLVSPSTSPIAQRSKPTTSTKLVNSLDTTAGVEKFQVVRNQDGNGSAVNRTQSNGVGFSSSNVPTNGWATSLSTFGRAVQSNISKPSASAGRADDFENLESDDLFTFDEDMGWAGKNNPQETDPEDEYDEDVEVDEKKSEDLLTASSPHAGSLPIEIKWPGRREGRG</sequence>
<comment type="caution">
    <text evidence="2">The sequence shown here is derived from an EMBL/GenBank/DDBJ whole genome shotgun (WGS) entry which is preliminary data.</text>
</comment>
<feature type="compositionally biased region" description="Polar residues" evidence="1">
    <location>
        <begin position="300"/>
        <end position="327"/>
    </location>
</feature>
<feature type="compositionally biased region" description="Polar residues" evidence="1">
    <location>
        <begin position="185"/>
        <end position="197"/>
    </location>
</feature>
<dbReference type="Proteomes" id="UP000664534">
    <property type="component" value="Unassembled WGS sequence"/>
</dbReference>
<evidence type="ECO:0000313" key="2">
    <source>
        <dbReference type="EMBL" id="CAF9932735.1"/>
    </source>
</evidence>
<feature type="region of interest" description="Disordered" evidence="1">
    <location>
        <begin position="50"/>
        <end position="327"/>
    </location>
</feature>
<name>A0A8H3IXQ1_9LECA</name>
<protein>
    <submittedName>
        <fullName evidence="2">Uncharacterized protein</fullName>
    </submittedName>
</protein>
<feature type="compositionally biased region" description="Polar residues" evidence="1">
    <location>
        <begin position="265"/>
        <end position="290"/>
    </location>
</feature>
<reference evidence="2" key="1">
    <citation type="submission" date="2021-03" db="EMBL/GenBank/DDBJ databases">
        <authorList>
            <person name="Tagirdzhanova G."/>
        </authorList>
    </citation>
    <scope>NUCLEOTIDE SEQUENCE</scope>
</reference>
<feature type="compositionally biased region" description="Acidic residues" evidence="1">
    <location>
        <begin position="384"/>
        <end position="396"/>
    </location>
</feature>
<accession>A0A8H3IXQ1</accession>
<feature type="compositionally biased region" description="Basic and acidic residues" evidence="1">
    <location>
        <begin position="134"/>
        <end position="148"/>
    </location>
</feature>
<evidence type="ECO:0000313" key="3">
    <source>
        <dbReference type="Proteomes" id="UP000664534"/>
    </source>
</evidence>
<dbReference type="EMBL" id="CAJPDT010000067">
    <property type="protein sequence ID" value="CAF9932735.1"/>
    <property type="molecule type" value="Genomic_DNA"/>
</dbReference>
<dbReference type="AlphaFoldDB" id="A0A8H3IXQ1"/>
<gene>
    <name evidence="2" type="ORF">IMSHALPRED_008969</name>
</gene>
<keyword evidence="3" id="KW-1185">Reference proteome</keyword>
<feature type="region of interest" description="Disordered" evidence="1">
    <location>
        <begin position="365"/>
        <end position="429"/>
    </location>
</feature>